<sequence>MPQLDILYVFMTYLWAWFILYSITQKIKTHQITTSHPINQTTASYPMMNLPWT</sequence>
<dbReference type="EMBL" id="MW531673">
    <property type="protein sequence ID" value="QSJ54556.1"/>
    <property type="molecule type" value="Genomic_DNA"/>
</dbReference>
<reference evidence="2" key="1">
    <citation type="submission" date="2021-01" db="EMBL/GenBank/DDBJ databases">
        <authorList>
            <person name="Yang X."/>
            <person name="Shen Y.-Q."/>
            <person name="Yang X.-X."/>
            <person name="Zhong J.-J."/>
            <person name="Lin Z.-H."/>
            <person name="Ma L."/>
        </authorList>
    </citation>
    <scope>NUCLEOTIDE SEQUENCE</scope>
    <source>
        <tissue evidence="2">Muscle</tissue>
    </source>
</reference>
<dbReference type="CTD" id="4509"/>
<gene>
    <name evidence="2" type="primary">ATP8</name>
</gene>
<feature type="transmembrane region" description="Helical" evidence="1">
    <location>
        <begin position="6"/>
        <end position="23"/>
    </location>
</feature>
<protein>
    <submittedName>
        <fullName evidence="2">ATP synthase F0 subunit 8</fullName>
    </submittedName>
</protein>
<keyword evidence="2" id="KW-0496">Mitochondrion</keyword>
<dbReference type="AlphaFoldDB" id="A0A898NRX1"/>
<accession>A0A898NRX1</accession>
<keyword evidence="1" id="KW-0812">Transmembrane</keyword>
<proteinExistence type="predicted"/>
<dbReference type="GeneID" id="67284398"/>
<organism evidence="2">
    <name type="scientific">Pareas stanleyi</name>
    <name type="common">Stanley's slug snake</name>
    <dbReference type="NCBI Taxonomy" id="1197907"/>
    <lineage>
        <taxon>Eukaryota</taxon>
        <taxon>Metazoa</taxon>
        <taxon>Chordata</taxon>
        <taxon>Craniata</taxon>
        <taxon>Vertebrata</taxon>
        <taxon>Euteleostomi</taxon>
        <taxon>Lepidosauria</taxon>
        <taxon>Squamata</taxon>
        <taxon>Bifurcata</taxon>
        <taxon>Unidentata</taxon>
        <taxon>Episquamata</taxon>
        <taxon>Toxicofera</taxon>
        <taxon>Serpentes</taxon>
        <taxon>Colubroidea</taxon>
        <taxon>Pareatidae</taxon>
        <taxon>Pareas</taxon>
    </lineage>
</organism>
<evidence type="ECO:0000313" key="2">
    <source>
        <dbReference type="EMBL" id="QSJ54556.1"/>
    </source>
</evidence>
<evidence type="ECO:0000256" key="1">
    <source>
        <dbReference type="SAM" id="Phobius"/>
    </source>
</evidence>
<geneLocation type="mitochondrion" evidence="2"/>
<dbReference type="RefSeq" id="YP_010173890.1">
    <property type="nucleotide sequence ID" value="NC_057676.1"/>
</dbReference>
<name>A0A898NRX1_9SAUR</name>
<keyword evidence="1" id="KW-1133">Transmembrane helix</keyword>
<keyword evidence="1" id="KW-0472">Membrane</keyword>